<name>A0ABX1EBA4_9PROT</name>
<keyword evidence="3" id="KW-0998">Cell outer membrane</keyword>
<dbReference type="InterPro" id="IPR006665">
    <property type="entry name" value="OmpA-like"/>
</dbReference>
<feature type="compositionally biased region" description="Low complexity" evidence="5">
    <location>
        <begin position="75"/>
        <end position="93"/>
    </location>
</feature>
<feature type="domain" description="OmpA-like" evidence="7">
    <location>
        <begin position="93"/>
        <end position="212"/>
    </location>
</feature>
<organism evidence="8 9">
    <name type="scientific">Falsiroseomonas selenitidurans</name>
    <dbReference type="NCBI Taxonomy" id="2716335"/>
    <lineage>
        <taxon>Bacteria</taxon>
        <taxon>Pseudomonadati</taxon>
        <taxon>Pseudomonadota</taxon>
        <taxon>Alphaproteobacteria</taxon>
        <taxon>Acetobacterales</taxon>
        <taxon>Roseomonadaceae</taxon>
        <taxon>Falsiroseomonas</taxon>
    </lineage>
</organism>
<protein>
    <submittedName>
        <fullName evidence="8">OmpA family protein</fullName>
    </submittedName>
</protein>
<dbReference type="RefSeq" id="WP_168034813.1">
    <property type="nucleotide sequence ID" value="NZ_JAAVNE010000065.1"/>
</dbReference>
<evidence type="ECO:0000256" key="3">
    <source>
        <dbReference type="ARBA" id="ARBA00023237"/>
    </source>
</evidence>
<dbReference type="PANTHER" id="PTHR30329:SF21">
    <property type="entry name" value="LIPOPROTEIN YIAD-RELATED"/>
    <property type="match status" value="1"/>
</dbReference>
<feature type="region of interest" description="Disordered" evidence="5">
    <location>
        <begin position="47"/>
        <end position="93"/>
    </location>
</feature>
<dbReference type="SUPFAM" id="SSF103088">
    <property type="entry name" value="OmpA-like"/>
    <property type="match status" value="1"/>
</dbReference>
<dbReference type="InterPro" id="IPR006664">
    <property type="entry name" value="OMP_bac"/>
</dbReference>
<evidence type="ECO:0000259" key="7">
    <source>
        <dbReference type="PROSITE" id="PS51123"/>
    </source>
</evidence>
<keyword evidence="2 4" id="KW-0472">Membrane</keyword>
<reference evidence="8 9" key="1">
    <citation type="submission" date="2020-03" db="EMBL/GenBank/DDBJ databases">
        <title>Roseomonas selenitidurans sp. nov. isolated from urban soil.</title>
        <authorList>
            <person name="Liu H."/>
        </authorList>
    </citation>
    <scope>NUCLEOTIDE SEQUENCE [LARGE SCALE GENOMIC DNA]</scope>
    <source>
        <strain evidence="8 9">BU-1</strain>
    </source>
</reference>
<feature type="chain" id="PRO_5045303042" evidence="6">
    <location>
        <begin position="28"/>
        <end position="212"/>
    </location>
</feature>
<sequence length="212" mass="22057">MSLPRFPLACHGAALALALVWLPPAAAQTDPAALSLIEQLRPRAGGATRGIRLPAAAPTETRPEATRPASPPPRVAAVPRAAESATTPPTTTAPEGVAAVSITVTFPSGSAVLTPQAEARLAPLGRALSSPELAPYRFRIEGHTDSTGDAEMNQALSERRAAAVRAFLTERFGVSGTRLEVVGLGESRLLVPTGDGVNEPRNRRVQVINLDS</sequence>
<dbReference type="InterPro" id="IPR036737">
    <property type="entry name" value="OmpA-like_sf"/>
</dbReference>
<evidence type="ECO:0000313" key="8">
    <source>
        <dbReference type="EMBL" id="NKC34095.1"/>
    </source>
</evidence>
<dbReference type="EMBL" id="JAAVNE010000065">
    <property type="protein sequence ID" value="NKC34095.1"/>
    <property type="molecule type" value="Genomic_DNA"/>
</dbReference>
<feature type="signal peptide" evidence="6">
    <location>
        <begin position="1"/>
        <end position="27"/>
    </location>
</feature>
<gene>
    <name evidence="8" type="ORF">HEQ75_24780</name>
</gene>
<dbReference type="Proteomes" id="UP000787635">
    <property type="component" value="Unassembled WGS sequence"/>
</dbReference>
<dbReference type="PROSITE" id="PS51123">
    <property type="entry name" value="OMPA_2"/>
    <property type="match status" value="1"/>
</dbReference>
<evidence type="ECO:0000256" key="6">
    <source>
        <dbReference type="SAM" id="SignalP"/>
    </source>
</evidence>
<accession>A0ABX1EBA4</accession>
<dbReference type="PRINTS" id="PR01021">
    <property type="entry name" value="OMPADOMAIN"/>
</dbReference>
<dbReference type="CDD" id="cd07185">
    <property type="entry name" value="OmpA_C-like"/>
    <property type="match status" value="1"/>
</dbReference>
<evidence type="ECO:0000256" key="2">
    <source>
        <dbReference type="ARBA" id="ARBA00023136"/>
    </source>
</evidence>
<evidence type="ECO:0000256" key="5">
    <source>
        <dbReference type="SAM" id="MobiDB-lite"/>
    </source>
</evidence>
<comment type="subcellular location">
    <subcellularLocation>
        <location evidence="1">Cell outer membrane</location>
    </subcellularLocation>
</comment>
<comment type="caution">
    <text evidence="8">The sequence shown here is derived from an EMBL/GenBank/DDBJ whole genome shotgun (WGS) entry which is preliminary data.</text>
</comment>
<dbReference type="Pfam" id="PF00691">
    <property type="entry name" value="OmpA"/>
    <property type="match status" value="1"/>
</dbReference>
<keyword evidence="6" id="KW-0732">Signal</keyword>
<evidence type="ECO:0000256" key="4">
    <source>
        <dbReference type="PROSITE-ProRule" id="PRU00473"/>
    </source>
</evidence>
<evidence type="ECO:0000256" key="1">
    <source>
        <dbReference type="ARBA" id="ARBA00004442"/>
    </source>
</evidence>
<evidence type="ECO:0000313" key="9">
    <source>
        <dbReference type="Proteomes" id="UP000787635"/>
    </source>
</evidence>
<proteinExistence type="predicted"/>
<dbReference type="InterPro" id="IPR050330">
    <property type="entry name" value="Bact_OuterMem_StrucFunc"/>
</dbReference>
<keyword evidence="9" id="KW-1185">Reference proteome</keyword>
<dbReference type="PANTHER" id="PTHR30329">
    <property type="entry name" value="STATOR ELEMENT OF FLAGELLAR MOTOR COMPLEX"/>
    <property type="match status" value="1"/>
</dbReference>
<dbReference type="Gene3D" id="3.30.1330.60">
    <property type="entry name" value="OmpA-like domain"/>
    <property type="match status" value="1"/>
</dbReference>